<keyword evidence="9" id="KW-0539">Nucleus</keyword>
<keyword evidence="8" id="KW-0804">Transcription</keyword>
<keyword evidence="3" id="KW-0597">Phosphoprotein</keyword>
<dbReference type="PANTHER" id="PTHR23341">
    <property type="entry name" value="HIGH MOBILITY GROUP PROTEINS HMG-A AND C"/>
    <property type="match status" value="1"/>
</dbReference>
<accession>A0A9W9ZCH9</accession>
<keyword evidence="7" id="KW-0238">DNA-binding</keyword>
<gene>
    <name evidence="11" type="primary">HMGA2</name>
    <name evidence="11" type="ORF">OS493_028148</name>
</gene>
<keyword evidence="12" id="KW-1185">Reference proteome</keyword>
<dbReference type="InterPro" id="IPR000637">
    <property type="entry name" value="HMGI/Y_DNA-bd_CS"/>
</dbReference>
<dbReference type="SMART" id="SM00384">
    <property type="entry name" value="AT_hook"/>
    <property type="match status" value="4"/>
</dbReference>
<evidence type="ECO:0000256" key="3">
    <source>
        <dbReference type="ARBA" id="ARBA00022553"/>
    </source>
</evidence>
<reference evidence="11" key="1">
    <citation type="submission" date="2023-01" db="EMBL/GenBank/DDBJ databases">
        <title>Genome assembly of the deep-sea coral Lophelia pertusa.</title>
        <authorList>
            <person name="Herrera S."/>
            <person name="Cordes E."/>
        </authorList>
    </citation>
    <scope>NUCLEOTIDE SEQUENCE</scope>
    <source>
        <strain evidence="11">USNM1676648</strain>
        <tissue evidence="11">Polyp</tissue>
    </source>
</reference>
<dbReference type="GO" id="GO:0010557">
    <property type="term" value="P:positive regulation of macromolecule biosynthetic process"/>
    <property type="evidence" value="ECO:0007669"/>
    <property type="project" value="UniProtKB-ARBA"/>
</dbReference>
<dbReference type="AlphaFoldDB" id="A0A9W9ZCH9"/>
<dbReference type="GO" id="GO:0006355">
    <property type="term" value="P:regulation of DNA-templated transcription"/>
    <property type="evidence" value="ECO:0007669"/>
    <property type="project" value="InterPro"/>
</dbReference>
<dbReference type="PRINTS" id="PR00930">
    <property type="entry name" value="HIGHMOBLTYIY"/>
</dbReference>
<proteinExistence type="inferred from homology"/>
<evidence type="ECO:0000256" key="7">
    <source>
        <dbReference type="ARBA" id="ARBA00023125"/>
    </source>
</evidence>
<evidence type="ECO:0000313" key="12">
    <source>
        <dbReference type="Proteomes" id="UP001163046"/>
    </source>
</evidence>
<feature type="region of interest" description="Disordered" evidence="10">
    <location>
        <begin position="1"/>
        <end position="164"/>
    </location>
</feature>
<comment type="similarity">
    <text evidence="2">Belongs to the HMGA family.</text>
</comment>
<evidence type="ECO:0000256" key="10">
    <source>
        <dbReference type="SAM" id="MobiDB-lite"/>
    </source>
</evidence>
<feature type="compositionally biased region" description="Basic and acidic residues" evidence="10">
    <location>
        <begin position="30"/>
        <end position="41"/>
    </location>
</feature>
<dbReference type="GO" id="GO:0003712">
    <property type="term" value="F:transcription coregulator activity"/>
    <property type="evidence" value="ECO:0007669"/>
    <property type="project" value="TreeGrafter"/>
</dbReference>
<dbReference type="GO" id="GO:0000785">
    <property type="term" value="C:chromatin"/>
    <property type="evidence" value="ECO:0007669"/>
    <property type="project" value="InterPro"/>
</dbReference>
<dbReference type="PROSITE" id="PS00354">
    <property type="entry name" value="HMGI_Y"/>
    <property type="match status" value="1"/>
</dbReference>
<dbReference type="GO" id="GO:0005634">
    <property type="term" value="C:nucleus"/>
    <property type="evidence" value="ECO:0007669"/>
    <property type="project" value="UniProtKB-SubCell"/>
</dbReference>
<dbReference type="Proteomes" id="UP001163046">
    <property type="component" value="Unassembled WGS sequence"/>
</dbReference>
<evidence type="ECO:0000256" key="9">
    <source>
        <dbReference type="ARBA" id="ARBA00023242"/>
    </source>
</evidence>
<evidence type="ECO:0000256" key="5">
    <source>
        <dbReference type="ARBA" id="ARBA00022990"/>
    </source>
</evidence>
<keyword evidence="6" id="KW-0805">Transcription regulation</keyword>
<comment type="subcellular location">
    <subcellularLocation>
        <location evidence="1">Nucleus</location>
    </subcellularLocation>
</comment>
<dbReference type="InterPro" id="IPR000116">
    <property type="entry name" value="HMGA"/>
</dbReference>
<evidence type="ECO:0000256" key="1">
    <source>
        <dbReference type="ARBA" id="ARBA00004123"/>
    </source>
</evidence>
<dbReference type="PRINTS" id="PR00929">
    <property type="entry name" value="ATHOOK"/>
</dbReference>
<feature type="compositionally biased region" description="Basic residues" evidence="10">
    <location>
        <begin position="65"/>
        <end position="80"/>
    </location>
</feature>
<dbReference type="InterPro" id="IPR017956">
    <property type="entry name" value="AT_hook_DNA-bd_motif"/>
</dbReference>
<evidence type="ECO:0000256" key="8">
    <source>
        <dbReference type="ARBA" id="ARBA00023163"/>
    </source>
</evidence>
<evidence type="ECO:0000256" key="6">
    <source>
        <dbReference type="ARBA" id="ARBA00023015"/>
    </source>
</evidence>
<dbReference type="PANTHER" id="PTHR23341:SF2">
    <property type="entry name" value="HIGH MOBILITY GROUP PROTEIN HMG-12"/>
    <property type="match status" value="1"/>
</dbReference>
<evidence type="ECO:0000313" key="11">
    <source>
        <dbReference type="EMBL" id="KAJ7377589.1"/>
    </source>
</evidence>
<sequence>MSEESTAPVEESAQDSATETTQETVNELAQDEKLSSTEVPRKGKRGRPRKNFPEKSQDDGSPVMKRPRGRPKGSKNKNPKPKPIATGPKRPRGRPRKWPPPDTSLPKRSRGRPRKNANPYLELPTMVGMGEDPPLSNSTAPTVSAPIATDVVPPDDLFNNDEVD</sequence>
<protein>
    <submittedName>
        <fullName evidence="11">High mobility group</fullName>
    </submittedName>
</protein>
<dbReference type="GO" id="GO:0003677">
    <property type="term" value="F:DNA binding"/>
    <property type="evidence" value="ECO:0007669"/>
    <property type="project" value="UniProtKB-KW"/>
</dbReference>
<keyword evidence="5" id="KW-0007">Acetylation</keyword>
<dbReference type="EMBL" id="MU826376">
    <property type="protein sequence ID" value="KAJ7377589.1"/>
    <property type="molecule type" value="Genomic_DNA"/>
</dbReference>
<evidence type="ECO:0000256" key="4">
    <source>
        <dbReference type="ARBA" id="ARBA00022737"/>
    </source>
</evidence>
<organism evidence="11 12">
    <name type="scientific">Desmophyllum pertusum</name>
    <dbReference type="NCBI Taxonomy" id="174260"/>
    <lineage>
        <taxon>Eukaryota</taxon>
        <taxon>Metazoa</taxon>
        <taxon>Cnidaria</taxon>
        <taxon>Anthozoa</taxon>
        <taxon>Hexacorallia</taxon>
        <taxon>Scleractinia</taxon>
        <taxon>Caryophylliina</taxon>
        <taxon>Caryophylliidae</taxon>
        <taxon>Desmophyllum</taxon>
    </lineage>
</organism>
<name>A0A9W9ZCH9_9CNID</name>
<dbReference type="Pfam" id="PF02178">
    <property type="entry name" value="AT_hook"/>
    <property type="match status" value="4"/>
</dbReference>
<feature type="compositionally biased region" description="Polar residues" evidence="10">
    <location>
        <begin position="14"/>
        <end position="27"/>
    </location>
</feature>
<keyword evidence="4" id="KW-0677">Repeat</keyword>
<evidence type="ECO:0000256" key="2">
    <source>
        <dbReference type="ARBA" id="ARBA00010812"/>
    </source>
</evidence>
<dbReference type="OrthoDB" id="5985845at2759"/>
<comment type="caution">
    <text evidence="11">The sequence shown here is derived from an EMBL/GenBank/DDBJ whole genome shotgun (WGS) entry which is preliminary data.</text>
</comment>